<dbReference type="CDD" id="cd04515">
    <property type="entry name" value="Alpha_kinase"/>
    <property type="match status" value="1"/>
</dbReference>
<evidence type="ECO:0000313" key="8">
    <source>
        <dbReference type="Proteomes" id="UP001140091"/>
    </source>
</evidence>
<organism evidence="7 8">
    <name type="scientific">Candolleomyces eurysporus</name>
    <dbReference type="NCBI Taxonomy" id="2828524"/>
    <lineage>
        <taxon>Eukaryota</taxon>
        <taxon>Fungi</taxon>
        <taxon>Dikarya</taxon>
        <taxon>Basidiomycota</taxon>
        <taxon>Agaricomycotina</taxon>
        <taxon>Agaricomycetes</taxon>
        <taxon>Agaricomycetidae</taxon>
        <taxon>Agaricales</taxon>
        <taxon>Agaricineae</taxon>
        <taxon>Psathyrellaceae</taxon>
        <taxon>Candolleomyces</taxon>
    </lineage>
</organism>
<protein>
    <recommendedName>
        <fullName evidence="6">Alpha-type protein kinase domain-containing protein</fullName>
    </recommendedName>
</protein>
<dbReference type="Proteomes" id="UP001140091">
    <property type="component" value="Unassembled WGS sequence"/>
</dbReference>
<dbReference type="InterPro" id="IPR011009">
    <property type="entry name" value="Kinase-like_dom_sf"/>
</dbReference>
<keyword evidence="5" id="KW-0067">ATP-binding</keyword>
<dbReference type="EMBL" id="JANBPK010000704">
    <property type="protein sequence ID" value="KAJ2935154.1"/>
    <property type="molecule type" value="Genomic_DNA"/>
</dbReference>
<keyword evidence="3" id="KW-0547">Nucleotide-binding</keyword>
<reference evidence="7" key="1">
    <citation type="submission" date="2022-06" db="EMBL/GenBank/DDBJ databases">
        <title>Genome Sequence of Candolleomyces eurysporus.</title>
        <authorList>
            <person name="Buettner E."/>
        </authorList>
    </citation>
    <scope>NUCLEOTIDE SEQUENCE</scope>
    <source>
        <strain evidence="7">VTCC 930004</strain>
    </source>
</reference>
<dbReference type="Pfam" id="PF02816">
    <property type="entry name" value="Alpha_kinase"/>
    <property type="match status" value="1"/>
</dbReference>
<proteinExistence type="predicted"/>
<dbReference type="PANTHER" id="PTHR45992">
    <property type="entry name" value="EUKARYOTIC ELONGATION FACTOR 2 KINASE-RELATED"/>
    <property type="match status" value="1"/>
</dbReference>
<keyword evidence="1" id="KW-0723">Serine/threonine-protein kinase</keyword>
<sequence length="217" mass="24855">MHFWSGRYQEKHYAIFLGKPTRTTNNENREDLISELILLSYGHYFLSSFKTRAKLANVKAVPNIRWNYEGAFLGRVQEFDPNDRKDSSLYHDTFLAVPYITIPKGAERKFSGTNSAGKNNQADDNIGRWMDAYAHHVLEDSDGYLVITDLQGVVYASGEVVLFDPQGHTSLKDSGYWDKGQEGMNEWMREHKCNRVCKQLKLTPQVPVIDPPPAERP</sequence>
<dbReference type="GO" id="GO:0005524">
    <property type="term" value="F:ATP binding"/>
    <property type="evidence" value="ECO:0007669"/>
    <property type="project" value="UniProtKB-KW"/>
</dbReference>
<dbReference type="SUPFAM" id="SSF56112">
    <property type="entry name" value="Protein kinase-like (PK-like)"/>
    <property type="match status" value="1"/>
</dbReference>
<gene>
    <name evidence="7" type="ORF">H1R20_g1900</name>
</gene>
<keyword evidence="2" id="KW-0808">Transferase</keyword>
<evidence type="ECO:0000259" key="6">
    <source>
        <dbReference type="PROSITE" id="PS51158"/>
    </source>
</evidence>
<name>A0A9W8MNP5_9AGAR</name>
<dbReference type="OrthoDB" id="301415at2759"/>
<feature type="non-terminal residue" evidence="7">
    <location>
        <position position="217"/>
    </location>
</feature>
<dbReference type="Gene3D" id="3.20.200.10">
    <property type="entry name" value="MHCK/EF2 kinase"/>
    <property type="match status" value="1"/>
</dbReference>
<evidence type="ECO:0000256" key="4">
    <source>
        <dbReference type="ARBA" id="ARBA00022777"/>
    </source>
</evidence>
<accession>A0A9W8MNP5</accession>
<dbReference type="GO" id="GO:1903013">
    <property type="term" value="P:response to differentiation-inducing factor 1"/>
    <property type="evidence" value="ECO:0007669"/>
    <property type="project" value="TreeGrafter"/>
</dbReference>
<evidence type="ECO:0000256" key="2">
    <source>
        <dbReference type="ARBA" id="ARBA00022679"/>
    </source>
</evidence>
<dbReference type="InterPro" id="IPR004166">
    <property type="entry name" value="a-kinase_dom"/>
</dbReference>
<dbReference type="PROSITE" id="PS51158">
    <property type="entry name" value="ALPHA_KINASE"/>
    <property type="match status" value="1"/>
</dbReference>
<dbReference type="InterPro" id="IPR051852">
    <property type="entry name" value="Alpha-type_PK"/>
</dbReference>
<dbReference type="PANTHER" id="PTHR45992:SF2">
    <property type="entry name" value="EUKARYOTIC ELONGATION FACTOR 2 KINASE"/>
    <property type="match status" value="1"/>
</dbReference>
<feature type="domain" description="Alpha-type protein kinase" evidence="6">
    <location>
        <begin position="1"/>
        <end position="205"/>
    </location>
</feature>
<dbReference type="AlphaFoldDB" id="A0A9W8MNP5"/>
<comment type="caution">
    <text evidence="7">The sequence shown here is derived from an EMBL/GenBank/DDBJ whole genome shotgun (WGS) entry which is preliminary data.</text>
</comment>
<dbReference type="GO" id="GO:0031037">
    <property type="term" value="P:myosin II filament disassembly"/>
    <property type="evidence" value="ECO:0007669"/>
    <property type="project" value="TreeGrafter"/>
</dbReference>
<evidence type="ECO:0000256" key="1">
    <source>
        <dbReference type="ARBA" id="ARBA00022527"/>
    </source>
</evidence>
<evidence type="ECO:0000256" key="5">
    <source>
        <dbReference type="ARBA" id="ARBA00022840"/>
    </source>
</evidence>
<keyword evidence="8" id="KW-1185">Reference proteome</keyword>
<keyword evidence="4" id="KW-0418">Kinase</keyword>
<dbReference type="GO" id="GO:0004674">
    <property type="term" value="F:protein serine/threonine kinase activity"/>
    <property type="evidence" value="ECO:0007669"/>
    <property type="project" value="UniProtKB-KW"/>
</dbReference>
<evidence type="ECO:0000256" key="3">
    <source>
        <dbReference type="ARBA" id="ARBA00022741"/>
    </source>
</evidence>
<evidence type="ECO:0000313" key="7">
    <source>
        <dbReference type="EMBL" id="KAJ2935154.1"/>
    </source>
</evidence>